<dbReference type="Proteomes" id="UP001431775">
    <property type="component" value="Unassembled WGS sequence"/>
</dbReference>
<organism evidence="1 2">
    <name type="scientific">Commensalibacter nepenthis</name>
    <dbReference type="NCBI Taxonomy" id="3043872"/>
    <lineage>
        <taxon>Bacteria</taxon>
        <taxon>Pseudomonadati</taxon>
        <taxon>Pseudomonadota</taxon>
        <taxon>Alphaproteobacteria</taxon>
        <taxon>Acetobacterales</taxon>
        <taxon>Acetobacteraceae</taxon>
    </lineage>
</organism>
<proteinExistence type="predicted"/>
<evidence type="ECO:0000313" key="2">
    <source>
        <dbReference type="Proteomes" id="UP001431775"/>
    </source>
</evidence>
<dbReference type="Pfam" id="PF23148">
    <property type="entry name" value="Gp77"/>
    <property type="match status" value="1"/>
</dbReference>
<name>A0ABT6Q5B6_9PROT</name>
<comment type="caution">
    <text evidence="1">The sequence shown here is derived from an EMBL/GenBank/DDBJ whole genome shotgun (WGS) entry which is preliminary data.</text>
</comment>
<gene>
    <name evidence="1" type="ORF">QJV33_02035</name>
</gene>
<dbReference type="EMBL" id="JASBAN010000001">
    <property type="protein sequence ID" value="MDI2112077.1"/>
    <property type="molecule type" value="Genomic_DNA"/>
</dbReference>
<keyword evidence="2" id="KW-1185">Reference proteome</keyword>
<dbReference type="InterPro" id="IPR056928">
    <property type="entry name" value="Gp77-like"/>
</dbReference>
<dbReference type="RefSeq" id="WP_281461750.1">
    <property type="nucleotide sequence ID" value="NZ_JASBAN010000001.1"/>
</dbReference>
<accession>A0ABT6Q5B6</accession>
<sequence>MELLSSFNLNPLRIYTVPKRIKNKKGISTFSAKHIASYLDYSVDFSNQLSDREVIIKGKVLCNRAELKVNSSFFRQQYLTAWISDGKENCSFYLTFVVQTNKGNEFFQDIILPTYGRFTDKTNSDHKVIALVKTSHAPNYRPPFNALAIDGRYLINKKNSYIMV</sequence>
<evidence type="ECO:0000313" key="1">
    <source>
        <dbReference type="EMBL" id="MDI2112077.1"/>
    </source>
</evidence>
<reference evidence="1" key="1">
    <citation type="submission" date="2023-05" db="EMBL/GenBank/DDBJ databases">
        <title>Whole genome sequence of Commensalibacter sp.</title>
        <authorList>
            <person name="Charoenyingcharoen P."/>
            <person name="Yukphan P."/>
        </authorList>
    </citation>
    <scope>NUCLEOTIDE SEQUENCE</scope>
    <source>
        <strain evidence="1">TBRC 10068</strain>
    </source>
</reference>
<protein>
    <submittedName>
        <fullName evidence="1">Uncharacterized protein</fullName>
    </submittedName>
</protein>